<feature type="region of interest" description="Disordered" evidence="1">
    <location>
        <begin position="23"/>
        <end position="42"/>
    </location>
</feature>
<feature type="compositionally biased region" description="Basic residues" evidence="1">
    <location>
        <begin position="118"/>
        <end position="127"/>
    </location>
</feature>
<accession>R9NYU9</accession>
<keyword evidence="3" id="KW-1185">Reference proteome</keyword>
<name>R9NYU9_PSEHS</name>
<dbReference type="Proteomes" id="UP000014071">
    <property type="component" value="Unassembled WGS sequence"/>
</dbReference>
<dbReference type="RefSeq" id="XP_012187600.1">
    <property type="nucleotide sequence ID" value="XM_012332210.1"/>
</dbReference>
<feature type="compositionally biased region" description="Polar residues" evidence="1">
    <location>
        <begin position="102"/>
        <end position="112"/>
    </location>
</feature>
<organism evidence="2 3">
    <name type="scientific">Pseudozyma hubeiensis (strain SY62)</name>
    <name type="common">Yeast</name>
    <dbReference type="NCBI Taxonomy" id="1305764"/>
    <lineage>
        <taxon>Eukaryota</taxon>
        <taxon>Fungi</taxon>
        <taxon>Dikarya</taxon>
        <taxon>Basidiomycota</taxon>
        <taxon>Ustilaginomycotina</taxon>
        <taxon>Ustilaginomycetes</taxon>
        <taxon>Ustilaginales</taxon>
        <taxon>Ustilaginaceae</taxon>
        <taxon>Pseudozyma</taxon>
    </lineage>
</organism>
<feature type="compositionally biased region" description="Basic and acidic residues" evidence="1">
    <location>
        <begin position="23"/>
        <end position="33"/>
    </location>
</feature>
<gene>
    <name evidence="2" type="ORF">PHSY_001582</name>
</gene>
<evidence type="ECO:0000256" key="1">
    <source>
        <dbReference type="SAM" id="MobiDB-lite"/>
    </source>
</evidence>
<dbReference type="EMBL" id="DF238781">
    <property type="protein sequence ID" value="GAC94013.1"/>
    <property type="molecule type" value="Genomic_DNA"/>
</dbReference>
<protein>
    <submittedName>
        <fullName evidence="2">Uncharacterized protein</fullName>
    </submittedName>
</protein>
<sequence length="127" mass="13931">MEVLRGSKTIMTERFDDCDAKKKVKGIKSEKSKPSSSSTAGRNFPTILLSCIVIDSINIPRDLNHRLCVGIGPHESSFGFDFGSCSSSGTWSASPSLHQLPLQRSTSRSSFKGTPLKRLNHNHHSTE</sequence>
<feature type="compositionally biased region" description="Low complexity" evidence="1">
    <location>
        <begin position="86"/>
        <end position="96"/>
    </location>
</feature>
<dbReference type="GeneID" id="24106879"/>
<dbReference type="HOGENOM" id="CLU_1971500_0_0_1"/>
<dbReference type="AlphaFoldDB" id="R9NYU9"/>
<reference evidence="3" key="1">
    <citation type="journal article" date="2013" name="Genome Announc.">
        <title>Draft genome sequence of the basidiomycetous yeast-like fungus Pseudozyma hubeiensis SY62, which produces an abundant amount of the biosurfactant mannosylerythritol lipids.</title>
        <authorList>
            <person name="Konishi M."/>
            <person name="Hatada Y."/>
            <person name="Horiuchi J."/>
        </authorList>
    </citation>
    <scope>NUCLEOTIDE SEQUENCE [LARGE SCALE GENOMIC DNA]</scope>
    <source>
        <strain evidence="3">SY62</strain>
    </source>
</reference>
<feature type="region of interest" description="Disordered" evidence="1">
    <location>
        <begin position="86"/>
        <end position="127"/>
    </location>
</feature>
<proteinExistence type="predicted"/>
<evidence type="ECO:0000313" key="2">
    <source>
        <dbReference type="EMBL" id="GAC94013.1"/>
    </source>
</evidence>
<evidence type="ECO:0000313" key="3">
    <source>
        <dbReference type="Proteomes" id="UP000014071"/>
    </source>
</evidence>